<evidence type="ECO:0000313" key="2">
    <source>
        <dbReference type="Proteomes" id="UP000055024"/>
    </source>
</evidence>
<dbReference type="Proteomes" id="UP000055024">
    <property type="component" value="Unassembled WGS sequence"/>
</dbReference>
<keyword evidence="2" id="KW-1185">Reference proteome</keyword>
<evidence type="ECO:0000313" key="1">
    <source>
        <dbReference type="EMBL" id="KRZ03521.1"/>
    </source>
</evidence>
<gene>
    <name evidence="1" type="ORF">T11_12006</name>
</gene>
<protein>
    <submittedName>
        <fullName evidence="1">Uncharacterized protein</fullName>
    </submittedName>
</protein>
<reference evidence="1 2" key="1">
    <citation type="submission" date="2015-01" db="EMBL/GenBank/DDBJ databases">
        <title>Evolution of Trichinella species and genotypes.</title>
        <authorList>
            <person name="Korhonen P.K."/>
            <person name="Edoardo P."/>
            <person name="Giuseppe L.R."/>
            <person name="Gasser R.B."/>
        </authorList>
    </citation>
    <scope>NUCLEOTIDE SEQUENCE [LARGE SCALE GENOMIC DNA]</scope>
    <source>
        <strain evidence="1">ISS1029</strain>
    </source>
</reference>
<comment type="caution">
    <text evidence="1">The sequence shown here is derived from an EMBL/GenBank/DDBJ whole genome shotgun (WGS) entry which is preliminary data.</text>
</comment>
<accession>A0A0V1GYX1</accession>
<dbReference type="EMBL" id="JYDP01000191">
    <property type="protein sequence ID" value="KRZ03521.1"/>
    <property type="molecule type" value="Genomic_DNA"/>
</dbReference>
<name>A0A0V1GYX1_9BILA</name>
<sequence length="60" mass="7005">MELYFRAARVSSERIATLVQYHTDAEVRDLMRVWQISNIDDDDEHLKSALFEAFRVSTSA</sequence>
<dbReference type="AlphaFoldDB" id="A0A0V1GYX1"/>
<organism evidence="1 2">
    <name type="scientific">Trichinella zimbabwensis</name>
    <dbReference type="NCBI Taxonomy" id="268475"/>
    <lineage>
        <taxon>Eukaryota</taxon>
        <taxon>Metazoa</taxon>
        <taxon>Ecdysozoa</taxon>
        <taxon>Nematoda</taxon>
        <taxon>Enoplea</taxon>
        <taxon>Dorylaimia</taxon>
        <taxon>Trichinellida</taxon>
        <taxon>Trichinellidae</taxon>
        <taxon>Trichinella</taxon>
    </lineage>
</organism>
<proteinExistence type="predicted"/>
<dbReference type="OrthoDB" id="5920184at2759"/>